<dbReference type="Pfam" id="PF06668">
    <property type="entry name" value="ITI_HC_C"/>
    <property type="match status" value="1"/>
</dbReference>
<feature type="compositionally biased region" description="Acidic residues" evidence="1">
    <location>
        <begin position="278"/>
        <end position="288"/>
    </location>
</feature>
<feature type="non-terminal residue" evidence="3">
    <location>
        <position position="414"/>
    </location>
</feature>
<accession>A0A8S3YF53</accession>
<organism evidence="3 4">
    <name type="scientific">Candidula unifasciata</name>
    <dbReference type="NCBI Taxonomy" id="100452"/>
    <lineage>
        <taxon>Eukaryota</taxon>
        <taxon>Metazoa</taxon>
        <taxon>Spiralia</taxon>
        <taxon>Lophotrochozoa</taxon>
        <taxon>Mollusca</taxon>
        <taxon>Gastropoda</taxon>
        <taxon>Heterobranchia</taxon>
        <taxon>Euthyneura</taxon>
        <taxon>Panpulmonata</taxon>
        <taxon>Eupulmonata</taxon>
        <taxon>Stylommatophora</taxon>
        <taxon>Helicina</taxon>
        <taxon>Helicoidea</taxon>
        <taxon>Geomitridae</taxon>
        <taxon>Candidula</taxon>
    </lineage>
</organism>
<name>A0A8S3YF53_9EUPU</name>
<feature type="region of interest" description="Disordered" evidence="1">
    <location>
        <begin position="133"/>
        <end position="168"/>
    </location>
</feature>
<dbReference type="InterPro" id="IPR010600">
    <property type="entry name" value="ITI_HC_C"/>
</dbReference>
<dbReference type="EMBL" id="CAJHNH020000069">
    <property type="protein sequence ID" value="CAG5115038.1"/>
    <property type="molecule type" value="Genomic_DNA"/>
</dbReference>
<dbReference type="AlphaFoldDB" id="A0A8S3YF53"/>
<feature type="compositionally biased region" description="Basic and acidic residues" evidence="1">
    <location>
        <begin position="266"/>
        <end position="277"/>
    </location>
</feature>
<dbReference type="Proteomes" id="UP000678393">
    <property type="component" value="Unassembled WGS sequence"/>
</dbReference>
<reference evidence="3" key="1">
    <citation type="submission" date="2021-04" db="EMBL/GenBank/DDBJ databases">
        <authorList>
            <consortium name="Molecular Ecology Group"/>
        </authorList>
    </citation>
    <scope>NUCLEOTIDE SEQUENCE</scope>
</reference>
<evidence type="ECO:0000259" key="2">
    <source>
        <dbReference type="Pfam" id="PF06668"/>
    </source>
</evidence>
<evidence type="ECO:0000256" key="1">
    <source>
        <dbReference type="SAM" id="MobiDB-lite"/>
    </source>
</evidence>
<proteinExistence type="predicted"/>
<dbReference type="GO" id="GO:0004867">
    <property type="term" value="F:serine-type endopeptidase inhibitor activity"/>
    <property type="evidence" value="ECO:0007669"/>
    <property type="project" value="InterPro"/>
</dbReference>
<feature type="compositionally biased region" description="Basic and acidic residues" evidence="1">
    <location>
        <begin position="137"/>
        <end position="154"/>
    </location>
</feature>
<evidence type="ECO:0000313" key="4">
    <source>
        <dbReference type="Proteomes" id="UP000678393"/>
    </source>
</evidence>
<protein>
    <recommendedName>
        <fullName evidence="2">Inter-alpha-trypsin inhibitor heavy chain C-terminal domain-containing protein</fullName>
    </recommendedName>
</protein>
<keyword evidence="4" id="KW-1185">Reference proteome</keyword>
<feature type="region of interest" description="Disordered" evidence="1">
    <location>
        <begin position="219"/>
        <end position="299"/>
    </location>
</feature>
<feature type="domain" description="Inter-alpha-trypsin inhibitor heavy chain C-terminal" evidence="2">
    <location>
        <begin position="306"/>
        <end position="361"/>
    </location>
</feature>
<dbReference type="OrthoDB" id="299997at2759"/>
<feature type="compositionally biased region" description="Basic and acidic residues" evidence="1">
    <location>
        <begin position="289"/>
        <end position="299"/>
    </location>
</feature>
<evidence type="ECO:0000313" key="3">
    <source>
        <dbReference type="EMBL" id="CAG5115038.1"/>
    </source>
</evidence>
<dbReference type="GO" id="GO:0030212">
    <property type="term" value="P:hyaluronan metabolic process"/>
    <property type="evidence" value="ECO:0007669"/>
    <property type="project" value="InterPro"/>
</dbReference>
<feature type="compositionally biased region" description="Basic and acidic residues" evidence="1">
    <location>
        <begin position="225"/>
        <end position="239"/>
    </location>
</feature>
<comment type="caution">
    <text evidence="3">The sequence shown here is derived from an EMBL/GenBank/DDBJ whole genome shotgun (WGS) entry which is preliminary data.</text>
</comment>
<sequence length="414" mass="46854">NKQSVNFENSPELVVNVSGIEEPLCFNVGTREETVRVLQDPKTGIIVNAQILHDNLNNKTYIGTVLISQGNICLLGTQYFLLVNNAKFNWGEIRDLSVDGHRILIRGNIVIVTFRQCRITLAVRRHATGENSMDYSEFGRENDNKAEESNASKDDDSDGAGTKGRPDILPLVGYEQRESFINHFLSSKRRRGLLLQKYFGINQDSAVVRNVLIEVDSEGRKKRGNEKEDSEKILKDGSKVDQAGEESENQHGHENMPDVQSSADQDGERLNGFKPLDDYAEGQPDESNDGSRMEREAEKRRDSNIVLDIYIADSRDFSNKTHGLLGQFLFKNVTREKIRYKDGKATARLLLQENPVLRTNALFTSRFYDAINGTRKCWKLRQNGREVIDGNYTDYAVPSISYRNLKELPPPAPL</sequence>
<gene>
    <name evidence="3" type="ORF">CUNI_LOCUS596</name>
</gene>